<name>A0A943SSD4_9FIRM</name>
<proteinExistence type="predicted"/>
<organism evidence="2 3">
    <name type="scientific">Peptoniphilus harei</name>
    <dbReference type="NCBI Taxonomy" id="54005"/>
    <lineage>
        <taxon>Bacteria</taxon>
        <taxon>Bacillati</taxon>
        <taxon>Bacillota</taxon>
        <taxon>Tissierellia</taxon>
        <taxon>Tissierellales</taxon>
        <taxon>Peptoniphilaceae</taxon>
        <taxon>Peptoniphilus</taxon>
    </lineage>
</organism>
<dbReference type="AlphaFoldDB" id="A0A943SSD4"/>
<dbReference type="RefSeq" id="WP_278638283.1">
    <property type="nucleotide sequence ID" value="NZ_JAGZZP010000016.1"/>
</dbReference>
<protein>
    <submittedName>
        <fullName evidence="2">Uncharacterized protein</fullName>
    </submittedName>
</protein>
<accession>A0A943SSD4</accession>
<reference evidence="2" key="1">
    <citation type="submission" date="2021-02" db="EMBL/GenBank/DDBJ databases">
        <title>Infant gut strain persistence is associated with maternal origin, phylogeny, and functional potential including surface adhesion and iron acquisition.</title>
        <authorList>
            <person name="Lou Y.C."/>
        </authorList>
    </citation>
    <scope>NUCLEOTIDE SEQUENCE</scope>
    <source>
        <strain evidence="2">L3_060_052G1_dasL3_060_052G1_concoct_1</strain>
    </source>
</reference>
<sequence length="141" mass="16674">MKSLNPVKIDNSSERKVNINNKTVVYTGDVKKLIEEYKYLKNLCEELELENSRLKSNLENNSKHIEDISMEAFVKYLRVENPEYYKALKVLNNPNNSMDFLELFGDGRPSKEDEVNYELYNIKKRKFNNILNNLIEEKYGL</sequence>
<feature type="coiled-coil region" evidence="1">
    <location>
        <begin position="30"/>
        <end position="64"/>
    </location>
</feature>
<evidence type="ECO:0000313" key="2">
    <source>
        <dbReference type="EMBL" id="MBS6535624.1"/>
    </source>
</evidence>
<dbReference type="EMBL" id="JAGZZP010000016">
    <property type="protein sequence ID" value="MBS6535624.1"/>
    <property type="molecule type" value="Genomic_DNA"/>
</dbReference>
<dbReference type="Proteomes" id="UP000748991">
    <property type="component" value="Unassembled WGS sequence"/>
</dbReference>
<gene>
    <name evidence="2" type="ORF">KH327_07315</name>
</gene>
<evidence type="ECO:0000256" key="1">
    <source>
        <dbReference type="SAM" id="Coils"/>
    </source>
</evidence>
<keyword evidence="1" id="KW-0175">Coiled coil</keyword>
<comment type="caution">
    <text evidence="2">The sequence shown here is derived from an EMBL/GenBank/DDBJ whole genome shotgun (WGS) entry which is preliminary data.</text>
</comment>
<evidence type="ECO:0000313" key="3">
    <source>
        <dbReference type="Proteomes" id="UP000748991"/>
    </source>
</evidence>